<dbReference type="GO" id="GO:0016787">
    <property type="term" value="F:hydrolase activity"/>
    <property type="evidence" value="ECO:0007669"/>
    <property type="project" value="UniProtKB-KW"/>
</dbReference>
<gene>
    <name evidence="4" type="ORF">H0241_24420</name>
</gene>
<dbReference type="Gene3D" id="1.10.10.10">
    <property type="entry name" value="Winged helix-like DNA-binding domain superfamily/Winged helix DNA-binding domain"/>
    <property type="match status" value="1"/>
</dbReference>
<sequence>MTGPYLHLLGGFDFAGAAVPAISRKARAMVAYLALQSGHSQSREKLATLLWGINSEAQARMSLRQAVSSVRKAMQACGGGRFLTDGDSVALHLDGLDFDVARFEALAASPAPEDLELALNVYRGDLLDGFGLKEEPFEDWLRIERERLRALAVAALDRLVAHYAATNDPAACVRAATRLLAMEPLREDVHRALMRAYAAQGRTNLALKQYEHCRTALQRDLKLQPEPETRQLFETLRTRRTIAPARPPTTDADDASGFSHQLARPPTHYVKSAGINIAYQVTGDGPVDLIHVPGWVSNLDHAWASPRLSHVHRRLGTFSRLIRMDKRGTGLSDRNVGLPTLEERMEDVRAVLDAVGSKRTVLLGTSEGGPMCMLFAATYPERTAALVLNGAYARGRWSKDYPWAKTSEQVEEDLTLVEREWGAAADMSNAAPSLMSDTFETEWFAAYLRNSASPADAIALWRWGTEIDVRDILPAIHVPTLIVQATGDRWVKREEGRYLATHIEGARYVEFAGRDHVIWGENSDRLVDEIQAFVTGALPAAPNERVLVSVLSMAFDRPTSAKDRIERHEEEIRGQLLAAGGREIKRSGSRLVAVFQRPTRLIQCAIAIRHRLGQSGLDVRSAVHIGECEQRGDDFSGIAVELSWRLLDHARPGEIIVSRTVRDLVVGSGLTFEERGEMQASGLPGALQFFSVDGTHSA</sequence>
<keyword evidence="2" id="KW-0804">Transcription</keyword>
<dbReference type="Gene3D" id="3.40.50.1820">
    <property type="entry name" value="alpha/beta hydrolase"/>
    <property type="match status" value="1"/>
</dbReference>
<dbReference type="InterPro" id="IPR051677">
    <property type="entry name" value="AfsR-DnrI-RedD_regulator"/>
</dbReference>
<dbReference type="Pfam" id="PF03704">
    <property type="entry name" value="BTAD"/>
    <property type="match status" value="1"/>
</dbReference>
<dbReference type="GO" id="GO:0006355">
    <property type="term" value="P:regulation of DNA-templated transcription"/>
    <property type="evidence" value="ECO:0007669"/>
    <property type="project" value="InterPro"/>
</dbReference>
<keyword evidence="4" id="KW-0378">Hydrolase</keyword>
<dbReference type="Gene3D" id="1.25.40.10">
    <property type="entry name" value="Tetratricopeptide repeat domain"/>
    <property type="match status" value="1"/>
</dbReference>
<dbReference type="SUPFAM" id="SSF55073">
    <property type="entry name" value="Nucleotide cyclase"/>
    <property type="match status" value="1"/>
</dbReference>
<dbReference type="Gene3D" id="3.30.70.1230">
    <property type="entry name" value="Nucleotide cyclase"/>
    <property type="match status" value="1"/>
</dbReference>
<dbReference type="EMBL" id="JACDTY010000014">
    <property type="protein sequence ID" value="MBA1143371.1"/>
    <property type="molecule type" value="Genomic_DNA"/>
</dbReference>
<dbReference type="InterPro" id="IPR036388">
    <property type="entry name" value="WH-like_DNA-bd_sf"/>
</dbReference>
<dbReference type="PRINTS" id="PR00111">
    <property type="entry name" value="ABHYDROLASE"/>
</dbReference>
<comment type="caution">
    <text evidence="4">The sequence shown here is derived from an EMBL/GenBank/DDBJ whole genome shotgun (WGS) entry which is preliminary data.</text>
</comment>
<organism evidence="4 5">
    <name type="scientific">Mesorhizobium neociceri</name>
    <dbReference type="NCBI Taxonomy" id="1307853"/>
    <lineage>
        <taxon>Bacteria</taxon>
        <taxon>Pseudomonadati</taxon>
        <taxon>Pseudomonadota</taxon>
        <taxon>Alphaproteobacteria</taxon>
        <taxon>Hyphomicrobiales</taxon>
        <taxon>Phyllobacteriaceae</taxon>
        <taxon>Mesorhizobium</taxon>
    </lineage>
</organism>
<dbReference type="InterPro" id="IPR000073">
    <property type="entry name" value="AB_hydrolase_1"/>
</dbReference>
<feature type="domain" description="Bacterial transcriptional activator" evidence="3">
    <location>
        <begin position="98"/>
        <end position="237"/>
    </location>
</feature>
<dbReference type="Proteomes" id="UP000558284">
    <property type="component" value="Unassembled WGS sequence"/>
</dbReference>
<protein>
    <submittedName>
        <fullName evidence="4">Alpha/beta fold hydrolase</fullName>
    </submittedName>
</protein>
<evidence type="ECO:0000256" key="2">
    <source>
        <dbReference type="ARBA" id="ARBA00023163"/>
    </source>
</evidence>
<dbReference type="RefSeq" id="WP_181060393.1">
    <property type="nucleotide sequence ID" value="NZ_JACDTY010000014.1"/>
</dbReference>
<evidence type="ECO:0000256" key="1">
    <source>
        <dbReference type="ARBA" id="ARBA00023015"/>
    </source>
</evidence>
<dbReference type="Pfam" id="PF00561">
    <property type="entry name" value="Abhydrolase_1"/>
    <property type="match status" value="1"/>
</dbReference>
<dbReference type="SUPFAM" id="SSF53474">
    <property type="entry name" value="alpha/beta-Hydrolases"/>
    <property type="match status" value="1"/>
</dbReference>
<dbReference type="SUPFAM" id="SSF48452">
    <property type="entry name" value="TPR-like"/>
    <property type="match status" value="1"/>
</dbReference>
<dbReference type="InterPro" id="IPR016032">
    <property type="entry name" value="Sig_transdc_resp-reg_C-effctor"/>
</dbReference>
<dbReference type="AlphaFoldDB" id="A0A838BBS8"/>
<dbReference type="InterPro" id="IPR005158">
    <property type="entry name" value="BTAD"/>
</dbReference>
<dbReference type="InterPro" id="IPR029787">
    <property type="entry name" value="Nucleotide_cyclase"/>
</dbReference>
<name>A0A838BBS8_9HYPH</name>
<dbReference type="InterPro" id="IPR029058">
    <property type="entry name" value="AB_hydrolase_fold"/>
</dbReference>
<evidence type="ECO:0000313" key="5">
    <source>
        <dbReference type="Proteomes" id="UP000558284"/>
    </source>
</evidence>
<dbReference type="SMART" id="SM01043">
    <property type="entry name" value="BTAD"/>
    <property type="match status" value="1"/>
</dbReference>
<dbReference type="PANTHER" id="PTHR35807:SF1">
    <property type="entry name" value="TRANSCRIPTIONAL REGULATOR REDD"/>
    <property type="match status" value="1"/>
</dbReference>
<keyword evidence="5" id="KW-1185">Reference proteome</keyword>
<dbReference type="InterPro" id="IPR011990">
    <property type="entry name" value="TPR-like_helical_dom_sf"/>
</dbReference>
<dbReference type="PANTHER" id="PTHR35807">
    <property type="entry name" value="TRANSCRIPTIONAL REGULATOR REDD-RELATED"/>
    <property type="match status" value="1"/>
</dbReference>
<dbReference type="SUPFAM" id="SSF46894">
    <property type="entry name" value="C-terminal effector domain of the bipartite response regulators"/>
    <property type="match status" value="1"/>
</dbReference>
<dbReference type="GO" id="GO:0003677">
    <property type="term" value="F:DNA binding"/>
    <property type="evidence" value="ECO:0007669"/>
    <property type="project" value="InterPro"/>
</dbReference>
<accession>A0A838BBS8</accession>
<proteinExistence type="predicted"/>
<evidence type="ECO:0000259" key="3">
    <source>
        <dbReference type="SMART" id="SM01043"/>
    </source>
</evidence>
<keyword evidence="1" id="KW-0805">Transcription regulation</keyword>
<evidence type="ECO:0000313" key="4">
    <source>
        <dbReference type="EMBL" id="MBA1143371.1"/>
    </source>
</evidence>
<reference evidence="4 5" key="1">
    <citation type="submission" date="2020-07" db="EMBL/GenBank/DDBJ databases">
        <title>Definition of the novel symbiovar canariense within Mesorhizobium novociceri, a new species of genus Mesorhizobium nodulating Cicer canariense in the Caldera de Taburiente National Park (La Palma, Canary Islands).</title>
        <authorList>
            <person name="Leon-Barrios M."/>
            <person name="Perez-Yepez J."/>
            <person name="Flores-Felix J.D."/>
            <person name="Ramirez-Baena M.H."/>
            <person name="Pulido-Suarez L."/>
            <person name="Igual J.M."/>
            <person name="Velazquez E."/>
            <person name="Peix A."/>
        </authorList>
    </citation>
    <scope>NUCLEOTIDE SEQUENCE [LARGE SCALE GENOMIC DNA]</scope>
    <source>
        <strain evidence="4 5">CCANP35</strain>
    </source>
</reference>